<evidence type="ECO:0000313" key="2">
    <source>
        <dbReference type="EMBL" id="GAG58304.1"/>
    </source>
</evidence>
<reference evidence="2" key="1">
    <citation type="journal article" date="2014" name="Front. Microbiol.">
        <title>High frequency of phylogenetically diverse reductive dehalogenase-homologous genes in deep subseafloor sedimentary metagenomes.</title>
        <authorList>
            <person name="Kawai M."/>
            <person name="Futagami T."/>
            <person name="Toyoda A."/>
            <person name="Takaki Y."/>
            <person name="Nishi S."/>
            <person name="Hori S."/>
            <person name="Arai W."/>
            <person name="Tsubouchi T."/>
            <person name="Morono Y."/>
            <person name="Uchiyama I."/>
            <person name="Ito T."/>
            <person name="Fujiyama A."/>
            <person name="Inagaki F."/>
            <person name="Takami H."/>
        </authorList>
    </citation>
    <scope>NUCLEOTIDE SEQUENCE</scope>
    <source>
        <strain evidence="2">Expedition CK06-06</strain>
    </source>
</reference>
<gene>
    <name evidence="2" type="ORF">S01H4_03582</name>
</gene>
<proteinExistence type="predicted"/>
<protein>
    <submittedName>
        <fullName evidence="2">Uncharacterized protein</fullName>
    </submittedName>
</protein>
<accession>X0YPW2</accession>
<comment type="caution">
    <text evidence="2">The sequence shown here is derived from an EMBL/GenBank/DDBJ whole genome shotgun (WGS) entry which is preliminary data.</text>
</comment>
<dbReference type="EMBL" id="BART01000892">
    <property type="protein sequence ID" value="GAG58304.1"/>
    <property type="molecule type" value="Genomic_DNA"/>
</dbReference>
<feature type="coiled-coil region" evidence="1">
    <location>
        <begin position="33"/>
        <end position="102"/>
    </location>
</feature>
<sequence length="199" mass="23244">MINKDRLERAIIERIKKHIITEKNLRELLSMINEEMVQDKKDLEIQLKGTEKTLESLKNKRERLFDIIESGKIEIEDIAPRLKDLNSQIVTLEKNYREALEKIQSPSKLDFSLNKLKMYVSDLKKLLNQGTIIEQKSFIQSFVKKIVVNQSEIKIEYTLPIISKIGRTSKNEVLPMDLTGSPGRIRTYNPPVNSRMLHR</sequence>
<organism evidence="2">
    <name type="scientific">marine sediment metagenome</name>
    <dbReference type="NCBI Taxonomy" id="412755"/>
    <lineage>
        <taxon>unclassified sequences</taxon>
        <taxon>metagenomes</taxon>
        <taxon>ecological metagenomes</taxon>
    </lineage>
</organism>
<keyword evidence="1" id="KW-0175">Coiled coil</keyword>
<evidence type="ECO:0000256" key="1">
    <source>
        <dbReference type="SAM" id="Coils"/>
    </source>
</evidence>
<name>X0YPW2_9ZZZZ</name>
<dbReference type="AlphaFoldDB" id="X0YPW2"/>